<keyword evidence="2" id="KW-1185">Reference proteome</keyword>
<dbReference type="EMBL" id="CM040976">
    <property type="protein sequence ID" value="MCJ8729993.1"/>
    <property type="molecule type" value="Genomic_DNA"/>
</dbReference>
<evidence type="ECO:0000313" key="2">
    <source>
        <dbReference type="Proteomes" id="UP000830395"/>
    </source>
</evidence>
<dbReference type="Proteomes" id="UP000830395">
    <property type="component" value="Chromosome 2"/>
</dbReference>
<protein>
    <submittedName>
        <fullName evidence="1">Uncharacterized protein</fullName>
    </submittedName>
</protein>
<evidence type="ECO:0000313" key="1">
    <source>
        <dbReference type="EMBL" id="MCJ8729993.1"/>
    </source>
</evidence>
<organism evidence="1 2">
    <name type="scientific">Pangasius djambal</name>
    <dbReference type="NCBI Taxonomy" id="1691987"/>
    <lineage>
        <taxon>Eukaryota</taxon>
        <taxon>Metazoa</taxon>
        <taxon>Chordata</taxon>
        <taxon>Craniata</taxon>
        <taxon>Vertebrata</taxon>
        <taxon>Euteleostomi</taxon>
        <taxon>Actinopterygii</taxon>
        <taxon>Neopterygii</taxon>
        <taxon>Teleostei</taxon>
        <taxon>Ostariophysi</taxon>
        <taxon>Siluriformes</taxon>
        <taxon>Pangasiidae</taxon>
        <taxon>Pangasius</taxon>
    </lineage>
</organism>
<proteinExistence type="predicted"/>
<reference evidence="1" key="1">
    <citation type="submission" date="2020-02" db="EMBL/GenBank/DDBJ databases">
        <title>Genome sequencing of the panga catfish, Pangasius djambal.</title>
        <authorList>
            <person name="Wen M."/>
            <person name="Zahm M."/>
            <person name="Roques C."/>
            <person name="Cabau C."/>
            <person name="Klopp C."/>
            <person name="Donnadieu C."/>
            <person name="Jouanno E."/>
            <person name="Avarre J.-C."/>
            <person name="Campet M."/>
            <person name="Ha T."/>
            <person name="Dugue R."/>
            <person name="Lampietro C."/>
            <person name="Louis A."/>
            <person name="Herpin A."/>
            <person name="Echchiki A."/>
            <person name="Berthelot C."/>
            <person name="Parey E."/>
            <person name="Roest-Crollius H."/>
            <person name="Braasch I."/>
            <person name="Postlethwait J.H."/>
            <person name="Bobe J."/>
            <person name="Montfort J."/>
            <person name="Bouchez O."/>
            <person name="Begum T."/>
            <person name="Schartl M."/>
            <person name="Gustiano R."/>
            <person name="Guiguen Y."/>
        </authorList>
    </citation>
    <scope>NUCLEOTIDE SEQUENCE</scope>
    <source>
        <strain evidence="1">Pdj_M5554</strain>
    </source>
</reference>
<sequence>MAAIGQTLPTGHNLVNASPQPILRFLKGQPKALGIVQIMIGVITILFGIVLVSEPPFVTFSVLSGNVYWAPIVYIIAGSLSVAAENKVHPCLVKGSLGMNVVSAVFSAAGIGALTTDLFLYYGCSTSAYCYWFMARTKAISGVLLVFSVLQFIISITISAFACKATCCAEMMVPVVLYGNQAATSNPQVSVVSFANQAVNGNPQKVDYTPQAQVNNPVSRNMYEWPHSR</sequence>
<comment type="caution">
    <text evidence="1">The sequence shown here is derived from an EMBL/GenBank/DDBJ whole genome shotgun (WGS) entry which is preliminary data.</text>
</comment>
<name>A0ACC5Y304_9TELE</name>
<gene>
    <name evidence="1" type="ORF">PDJAM_G00114110</name>
</gene>
<accession>A0ACC5Y304</accession>